<name>A0A0D1ISR2_BACIU</name>
<gene>
    <name evidence="1" type="ORF">SC09_Contig19orf00878</name>
</gene>
<dbReference type="EMBL" id="JXBC01000002">
    <property type="protein sequence ID" value="KIU12408.1"/>
    <property type="molecule type" value="Genomic_DNA"/>
</dbReference>
<dbReference type="CDD" id="cd15482">
    <property type="entry name" value="Sialidase_non-viral"/>
    <property type="match status" value="1"/>
</dbReference>
<evidence type="ECO:0000313" key="1">
    <source>
        <dbReference type="EMBL" id="KIU12408.1"/>
    </source>
</evidence>
<evidence type="ECO:0008006" key="3">
    <source>
        <dbReference type="Google" id="ProtNLM"/>
    </source>
</evidence>
<accession>A0A0D1ISR2</accession>
<evidence type="ECO:0000313" key="2">
    <source>
        <dbReference type="Proteomes" id="UP000032247"/>
    </source>
</evidence>
<dbReference type="PATRIC" id="fig|1423.173.peg.1290"/>
<protein>
    <recommendedName>
        <fullName evidence="3">Exo-alpha-sialidase</fullName>
    </recommendedName>
</protein>
<dbReference type="Gene3D" id="2.130.10.10">
    <property type="entry name" value="YVTN repeat-like/Quinoprotein amine dehydrogenase"/>
    <property type="match status" value="1"/>
</dbReference>
<dbReference type="SUPFAM" id="SSF110296">
    <property type="entry name" value="Oligoxyloglucan reducing end-specific cellobiohydrolase"/>
    <property type="match status" value="1"/>
</dbReference>
<comment type="caution">
    <text evidence="1">The sequence shown here is derived from an EMBL/GenBank/DDBJ whole genome shotgun (WGS) entry which is preliminary data.</text>
</comment>
<proteinExistence type="predicted"/>
<dbReference type="Proteomes" id="UP000032247">
    <property type="component" value="Unassembled WGS sequence"/>
</dbReference>
<dbReference type="InterPro" id="IPR015943">
    <property type="entry name" value="WD40/YVTN_repeat-like_dom_sf"/>
</dbReference>
<organism evidence="1 2">
    <name type="scientific">Bacillus subtilis</name>
    <dbReference type="NCBI Taxonomy" id="1423"/>
    <lineage>
        <taxon>Bacteria</taxon>
        <taxon>Bacillati</taxon>
        <taxon>Bacillota</taxon>
        <taxon>Bacilli</taxon>
        <taxon>Bacillales</taxon>
        <taxon>Bacillaceae</taxon>
        <taxon>Bacillus</taxon>
    </lineage>
</organism>
<dbReference type="STRING" id="483913.AN935_07395"/>
<reference evidence="1 2" key="1">
    <citation type="submission" date="2014-12" db="EMBL/GenBank/DDBJ databases">
        <title>Comparative genome analysis of Bacillus coagulans HM-08, Clostridium butyricum HM-68, Bacillus subtilis HM-66 and Bacillus licheniformis BL-09.</title>
        <authorList>
            <person name="Zhang H."/>
        </authorList>
    </citation>
    <scope>NUCLEOTIDE SEQUENCE [LARGE SCALE GENOMIC DNA]</scope>
    <source>
        <strain evidence="1 2">HM-66</strain>
    </source>
</reference>
<sequence>MFHKGATAVTASAFSEYFVAVQREGIFHYSLEQGWRKLFRLKSKIHCISYIGPYLFGVGEKGTVIRSADEGKTWTMSSFPTNATMWTITGRNNGFVCAHGKHCIYVSDDFGVSWRVAKPFAEFHNPPVIRSLCLHGGNLFIGTQIHEYFGGIWAYDIKRDNVQIVKKEKNRMTASMLVFNENWLVAAMGSVKGKHGAVTVRNLLNGEEFIIQSSMIRIEESFLDLSEDDGIIYVTTTQDENGFSRIYQADLEARSLKWFDTIKGHGWRVANQKENFFCAGLYECKFVQPYEVSAMIH</sequence>
<dbReference type="AlphaFoldDB" id="A0A0D1ISR2"/>